<evidence type="ECO:0000256" key="8">
    <source>
        <dbReference type="ARBA" id="ARBA00039386"/>
    </source>
</evidence>
<organism evidence="11 12">
    <name type="scientific">Corallincola platygyrae</name>
    <dbReference type="NCBI Taxonomy" id="1193278"/>
    <lineage>
        <taxon>Bacteria</taxon>
        <taxon>Pseudomonadati</taxon>
        <taxon>Pseudomonadota</taxon>
        <taxon>Gammaproteobacteria</taxon>
        <taxon>Alteromonadales</taxon>
        <taxon>Psychromonadaceae</taxon>
        <taxon>Corallincola</taxon>
    </lineage>
</organism>
<dbReference type="EMBL" id="JBHUHT010000012">
    <property type="protein sequence ID" value="MFD2096478.1"/>
    <property type="molecule type" value="Genomic_DNA"/>
</dbReference>
<keyword evidence="2" id="KW-0001">2Fe-2S</keyword>
<dbReference type="Proteomes" id="UP001597380">
    <property type="component" value="Unassembled WGS sequence"/>
</dbReference>
<name>A0ABW4XQC9_9GAMM</name>
<feature type="domain" description="BFD-like [2Fe-2S]-binding" evidence="10">
    <location>
        <begin position="3"/>
        <end position="50"/>
    </location>
</feature>
<evidence type="ECO:0000256" key="7">
    <source>
        <dbReference type="ARBA" id="ARBA00034078"/>
    </source>
</evidence>
<keyword evidence="6" id="KW-0411">Iron-sulfur</keyword>
<evidence type="ECO:0000256" key="4">
    <source>
        <dbReference type="ARBA" id="ARBA00022982"/>
    </source>
</evidence>
<evidence type="ECO:0000256" key="9">
    <source>
        <dbReference type="ARBA" id="ARBA00046332"/>
    </source>
</evidence>
<dbReference type="PANTHER" id="PTHR37424">
    <property type="entry name" value="BACTERIOFERRITIN-ASSOCIATED FERREDOXIN"/>
    <property type="match status" value="1"/>
</dbReference>
<keyword evidence="4" id="KW-0249">Electron transport</keyword>
<dbReference type="InterPro" id="IPR052371">
    <property type="entry name" value="BFD-associated_ferredoxin"/>
</dbReference>
<evidence type="ECO:0000313" key="12">
    <source>
        <dbReference type="Proteomes" id="UP001597380"/>
    </source>
</evidence>
<dbReference type="InterPro" id="IPR041854">
    <property type="entry name" value="BFD-like_2Fe2S-bd_dom_sf"/>
</dbReference>
<evidence type="ECO:0000256" key="1">
    <source>
        <dbReference type="ARBA" id="ARBA00022448"/>
    </source>
</evidence>
<dbReference type="Pfam" id="PF04324">
    <property type="entry name" value="Fer2_BFD"/>
    <property type="match status" value="1"/>
</dbReference>
<dbReference type="RefSeq" id="WP_345339137.1">
    <property type="nucleotide sequence ID" value="NZ_BAABLI010000008.1"/>
</dbReference>
<dbReference type="Gene3D" id="1.10.10.1100">
    <property type="entry name" value="BFD-like [2Fe-2S]-binding domain"/>
    <property type="match status" value="1"/>
</dbReference>
<keyword evidence="5" id="KW-0408">Iron</keyword>
<dbReference type="PANTHER" id="PTHR37424:SF1">
    <property type="entry name" value="BACTERIOFERRITIN-ASSOCIATED FERREDOXIN"/>
    <property type="match status" value="1"/>
</dbReference>
<protein>
    <recommendedName>
        <fullName evidence="8">Bacterioferritin-associated ferredoxin</fullName>
    </recommendedName>
</protein>
<reference evidence="12" key="1">
    <citation type="journal article" date="2019" name="Int. J. Syst. Evol. Microbiol.">
        <title>The Global Catalogue of Microorganisms (GCM) 10K type strain sequencing project: providing services to taxonomists for standard genome sequencing and annotation.</title>
        <authorList>
            <consortium name="The Broad Institute Genomics Platform"/>
            <consortium name="The Broad Institute Genome Sequencing Center for Infectious Disease"/>
            <person name="Wu L."/>
            <person name="Ma J."/>
        </authorList>
    </citation>
    <scope>NUCLEOTIDE SEQUENCE [LARGE SCALE GENOMIC DNA]</scope>
    <source>
        <strain evidence="12">CGMCC 1.10992</strain>
    </source>
</reference>
<keyword evidence="12" id="KW-1185">Reference proteome</keyword>
<evidence type="ECO:0000256" key="3">
    <source>
        <dbReference type="ARBA" id="ARBA00022723"/>
    </source>
</evidence>
<evidence type="ECO:0000256" key="6">
    <source>
        <dbReference type="ARBA" id="ARBA00023014"/>
    </source>
</evidence>
<evidence type="ECO:0000313" key="11">
    <source>
        <dbReference type="EMBL" id="MFD2096478.1"/>
    </source>
</evidence>
<keyword evidence="3" id="KW-0479">Metal-binding</keyword>
<comment type="cofactor">
    <cofactor evidence="7">
        <name>[2Fe-2S] cluster</name>
        <dbReference type="ChEBI" id="CHEBI:190135"/>
    </cofactor>
</comment>
<comment type="similarity">
    <text evidence="9">Belongs to the Bfd family.</text>
</comment>
<accession>A0ABW4XQC9</accession>
<gene>
    <name evidence="11" type="ORF">ACFSJ3_10820</name>
</gene>
<evidence type="ECO:0000256" key="5">
    <source>
        <dbReference type="ARBA" id="ARBA00023004"/>
    </source>
</evidence>
<evidence type="ECO:0000259" key="10">
    <source>
        <dbReference type="Pfam" id="PF04324"/>
    </source>
</evidence>
<comment type="caution">
    <text evidence="11">The sequence shown here is derived from an EMBL/GenBank/DDBJ whole genome shotgun (WGS) entry which is preliminary data.</text>
</comment>
<keyword evidence="1" id="KW-0813">Transport</keyword>
<dbReference type="InterPro" id="IPR007419">
    <property type="entry name" value="BFD-like_2Fe2S-bd_dom"/>
</dbReference>
<sequence>MFVCICHGITDTQLKQAVADGAERLADVKRSLGVATQCGNCACKAKQVIQVALDDQAEALYVSAA</sequence>
<evidence type="ECO:0000256" key="2">
    <source>
        <dbReference type="ARBA" id="ARBA00022714"/>
    </source>
</evidence>
<proteinExistence type="inferred from homology"/>